<evidence type="ECO:0000313" key="2">
    <source>
        <dbReference type="EMBL" id="CAB4299061.1"/>
    </source>
</evidence>
<accession>A0A6J5WF89</accession>
<reference evidence="4" key="1">
    <citation type="journal article" date="2020" name="Genome Biol.">
        <title>Gamete binning: chromosome-level and haplotype-resolved genome assembly enabled by high-throughput single-cell sequencing of gamete genomes.</title>
        <authorList>
            <person name="Campoy J.A."/>
            <person name="Sun H."/>
            <person name="Goel M."/>
            <person name="Jiao W.-B."/>
            <person name="Folz-Donahue K."/>
            <person name="Wang N."/>
            <person name="Rubio M."/>
            <person name="Liu C."/>
            <person name="Kukat C."/>
            <person name="Ruiz D."/>
            <person name="Huettel B."/>
            <person name="Schneeberger K."/>
        </authorList>
    </citation>
    <scope>NUCLEOTIDE SEQUENCE [LARGE SCALE GENOMIC DNA]</scope>
    <source>
        <strain evidence="4">cv. Rojo Pasion</strain>
    </source>
</reference>
<dbReference type="Proteomes" id="UP000507245">
    <property type="component" value="Unassembled WGS sequence"/>
</dbReference>
<dbReference type="EMBL" id="CAEKDK010000002">
    <property type="protein sequence ID" value="CAB4268811.1"/>
    <property type="molecule type" value="Genomic_DNA"/>
</dbReference>
<keyword evidence="4" id="KW-1185">Reference proteome</keyword>
<evidence type="ECO:0000313" key="4">
    <source>
        <dbReference type="Proteomes" id="UP000507245"/>
    </source>
</evidence>
<dbReference type="Proteomes" id="UP000507222">
    <property type="component" value="Unassembled WGS sequence"/>
</dbReference>
<name>A0A6J5WF89_PRUAR</name>
<reference evidence="2 3" key="2">
    <citation type="submission" date="2020-05" db="EMBL/GenBank/DDBJ databases">
        <authorList>
            <person name="Campoy J."/>
            <person name="Schneeberger K."/>
            <person name="Spophaly S."/>
        </authorList>
    </citation>
    <scope>NUCLEOTIDE SEQUENCE [LARGE SCALE GENOMIC DNA]</scope>
    <source>
        <strain evidence="2">PruArmRojPasFocal</strain>
    </source>
</reference>
<protein>
    <submittedName>
        <fullName evidence="2">Uncharacterized protein</fullName>
    </submittedName>
</protein>
<sequence>MKASIMLLSCWAEVIREGSNRGGGYWVAEMGCDRRDGAEMGGWVEEEKVGGWRRKRWVGGGGKGGLWQLAWWACGEEGGCLKKNHFSFLQL</sequence>
<proteinExistence type="predicted"/>
<gene>
    <name evidence="1" type="ORF">CURHAP_LOCUS13241</name>
    <name evidence="2" type="ORF">ORAREDHAP_LOCUS12360</name>
</gene>
<evidence type="ECO:0000313" key="3">
    <source>
        <dbReference type="Proteomes" id="UP000507222"/>
    </source>
</evidence>
<dbReference type="EMBL" id="CAEKKB010000002">
    <property type="protein sequence ID" value="CAB4299061.1"/>
    <property type="molecule type" value="Genomic_DNA"/>
</dbReference>
<organism evidence="2 4">
    <name type="scientific">Prunus armeniaca</name>
    <name type="common">Apricot</name>
    <name type="synonym">Armeniaca vulgaris</name>
    <dbReference type="NCBI Taxonomy" id="36596"/>
    <lineage>
        <taxon>Eukaryota</taxon>
        <taxon>Viridiplantae</taxon>
        <taxon>Streptophyta</taxon>
        <taxon>Embryophyta</taxon>
        <taxon>Tracheophyta</taxon>
        <taxon>Spermatophyta</taxon>
        <taxon>Magnoliopsida</taxon>
        <taxon>eudicotyledons</taxon>
        <taxon>Gunneridae</taxon>
        <taxon>Pentapetalae</taxon>
        <taxon>rosids</taxon>
        <taxon>fabids</taxon>
        <taxon>Rosales</taxon>
        <taxon>Rosaceae</taxon>
        <taxon>Amygdaloideae</taxon>
        <taxon>Amygdaleae</taxon>
        <taxon>Prunus</taxon>
    </lineage>
</organism>
<dbReference type="AlphaFoldDB" id="A0A6J5WF89"/>
<evidence type="ECO:0000313" key="1">
    <source>
        <dbReference type="EMBL" id="CAB4268811.1"/>
    </source>
</evidence>